<name>A0A561EMV3_9ACTN</name>
<dbReference type="InterPro" id="IPR001525">
    <property type="entry name" value="C5_MeTfrase"/>
</dbReference>
<evidence type="ECO:0000256" key="3">
    <source>
        <dbReference type="ARBA" id="ARBA00022679"/>
    </source>
</evidence>
<dbReference type="SUPFAM" id="SSF53335">
    <property type="entry name" value="S-adenosyl-L-methionine-dependent methyltransferases"/>
    <property type="match status" value="1"/>
</dbReference>
<dbReference type="InterPro" id="IPR029063">
    <property type="entry name" value="SAM-dependent_MTases_sf"/>
</dbReference>
<dbReference type="EMBL" id="VIVR01000001">
    <property type="protein sequence ID" value="TWE16945.1"/>
    <property type="molecule type" value="Genomic_DNA"/>
</dbReference>
<accession>A0A561EMV3</accession>
<organism evidence="7 8">
    <name type="scientific">Kitasatospora atroaurantiaca</name>
    <dbReference type="NCBI Taxonomy" id="285545"/>
    <lineage>
        <taxon>Bacteria</taxon>
        <taxon>Bacillati</taxon>
        <taxon>Actinomycetota</taxon>
        <taxon>Actinomycetes</taxon>
        <taxon>Kitasatosporales</taxon>
        <taxon>Streptomycetaceae</taxon>
        <taxon>Kitasatospora</taxon>
    </lineage>
</organism>
<comment type="caution">
    <text evidence="7">The sequence shown here is derived from an EMBL/GenBank/DDBJ whole genome shotgun (WGS) entry which is preliminary data.</text>
</comment>
<dbReference type="Pfam" id="PF00145">
    <property type="entry name" value="DNA_methylase"/>
    <property type="match status" value="1"/>
</dbReference>
<comment type="similarity">
    <text evidence="6">Belongs to the class I-like SAM-binding methyltransferase superfamily. C5-methyltransferase family.</text>
</comment>
<protein>
    <recommendedName>
        <fullName evidence="1">DNA (cytosine-5-)-methyltransferase</fullName>
        <ecNumber evidence="1">2.1.1.37</ecNumber>
    </recommendedName>
</protein>
<evidence type="ECO:0000256" key="1">
    <source>
        <dbReference type="ARBA" id="ARBA00011975"/>
    </source>
</evidence>
<dbReference type="PANTHER" id="PTHR10629:SF52">
    <property type="entry name" value="DNA (CYTOSINE-5)-METHYLTRANSFERASE 1"/>
    <property type="match status" value="1"/>
</dbReference>
<evidence type="ECO:0000313" key="7">
    <source>
        <dbReference type="EMBL" id="TWE16945.1"/>
    </source>
</evidence>
<keyword evidence="5" id="KW-0680">Restriction system</keyword>
<evidence type="ECO:0000256" key="4">
    <source>
        <dbReference type="ARBA" id="ARBA00022691"/>
    </source>
</evidence>
<keyword evidence="2 6" id="KW-0489">Methyltransferase</keyword>
<dbReference type="PANTHER" id="PTHR10629">
    <property type="entry name" value="CYTOSINE-SPECIFIC METHYLTRANSFERASE"/>
    <property type="match status" value="1"/>
</dbReference>
<dbReference type="RefSeq" id="WP_145789418.1">
    <property type="nucleotide sequence ID" value="NZ_BAAABR010000054.1"/>
</dbReference>
<reference evidence="7 8" key="1">
    <citation type="submission" date="2019-06" db="EMBL/GenBank/DDBJ databases">
        <title>Sequencing the genomes of 1000 actinobacteria strains.</title>
        <authorList>
            <person name="Klenk H.-P."/>
        </authorList>
    </citation>
    <scope>NUCLEOTIDE SEQUENCE [LARGE SCALE GENOMIC DNA]</scope>
    <source>
        <strain evidence="7 8">DSM 41649</strain>
    </source>
</reference>
<evidence type="ECO:0000256" key="6">
    <source>
        <dbReference type="PROSITE-ProRule" id="PRU01016"/>
    </source>
</evidence>
<dbReference type="GO" id="GO:0003886">
    <property type="term" value="F:DNA (cytosine-5-)-methyltransferase activity"/>
    <property type="evidence" value="ECO:0007669"/>
    <property type="project" value="UniProtKB-EC"/>
</dbReference>
<dbReference type="GO" id="GO:0009307">
    <property type="term" value="P:DNA restriction-modification system"/>
    <property type="evidence" value="ECO:0007669"/>
    <property type="project" value="UniProtKB-KW"/>
</dbReference>
<keyword evidence="4 6" id="KW-0949">S-adenosyl-L-methionine</keyword>
<dbReference type="PROSITE" id="PS51679">
    <property type="entry name" value="SAM_MT_C5"/>
    <property type="match status" value="1"/>
</dbReference>
<dbReference type="AlphaFoldDB" id="A0A561EMV3"/>
<proteinExistence type="inferred from homology"/>
<keyword evidence="3 6" id="KW-0808">Transferase</keyword>
<dbReference type="GO" id="GO:0032259">
    <property type="term" value="P:methylation"/>
    <property type="evidence" value="ECO:0007669"/>
    <property type="project" value="UniProtKB-KW"/>
</dbReference>
<feature type="active site" evidence="6">
    <location>
        <position position="73"/>
    </location>
</feature>
<dbReference type="Gene3D" id="3.90.120.10">
    <property type="entry name" value="DNA Methylase, subunit A, domain 2"/>
    <property type="match status" value="1"/>
</dbReference>
<dbReference type="GO" id="GO:0003677">
    <property type="term" value="F:DNA binding"/>
    <property type="evidence" value="ECO:0007669"/>
    <property type="project" value="TreeGrafter"/>
</dbReference>
<sequence>MITFTDLFCGAGGSSTGLVEAGFELVVAVNHWRTALETHAANHRQADHLLANLDGFDMRRLPKTNVLWASPICTEISPAGGRRRVPEGQLSLLEDGPVDPEAFIRTRVTATDVIRAVEIHRYDAVLVENVVEFATDWSLFAWWLDGMTLLGYNHQIVSASSAHLGGPGNMPAPQWRDRLYICFTRKGIPMPNLRITPRAHCFDCGTDVDAVQTWRNGRTIGKYRVQYDYRCPNTTCRHAVVEPYVRPAADVIDWSNLGQRIGDRPKPLADKTIERIRRGLELFPDRASVLTLNHAGHDGRAMAAGELPMPVRCAKQGEGLLVPVGGTWADSPESTTAPMRTRMTRETEALVTVPPFVVDMRRNGSARSLAEPLSTIATARHHGLTVPGATRRIARERARHTLVIPYRRAAVRTAAEPVHTLSTRDSVGIASFAEAIEDCYFRMLQPEEQLGAQRFPGEYIVKGTKGERTKQAGNAVSVNAAALLGSRLMEVLS</sequence>
<evidence type="ECO:0000313" key="8">
    <source>
        <dbReference type="Proteomes" id="UP000318416"/>
    </source>
</evidence>
<dbReference type="Proteomes" id="UP000318416">
    <property type="component" value="Unassembled WGS sequence"/>
</dbReference>
<dbReference type="EC" id="2.1.1.37" evidence="1"/>
<gene>
    <name evidence="7" type="ORF">FB465_1940</name>
</gene>
<dbReference type="OrthoDB" id="9813719at2"/>
<keyword evidence="8" id="KW-1185">Reference proteome</keyword>
<dbReference type="GO" id="GO:0044027">
    <property type="term" value="P:negative regulation of gene expression via chromosomal CpG island methylation"/>
    <property type="evidence" value="ECO:0007669"/>
    <property type="project" value="TreeGrafter"/>
</dbReference>
<dbReference type="Gene3D" id="3.40.50.150">
    <property type="entry name" value="Vaccinia Virus protein VP39"/>
    <property type="match status" value="1"/>
</dbReference>
<dbReference type="InterPro" id="IPR050390">
    <property type="entry name" value="C5-Methyltransferase"/>
</dbReference>
<evidence type="ECO:0000256" key="2">
    <source>
        <dbReference type="ARBA" id="ARBA00022603"/>
    </source>
</evidence>
<evidence type="ECO:0000256" key="5">
    <source>
        <dbReference type="ARBA" id="ARBA00022747"/>
    </source>
</evidence>